<dbReference type="InterPro" id="IPR050309">
    <property type="entry name" value="Type-B_Carboxylest/Lipase"/>
</dbReference>
<dbReference type="Pfam" id="PF00135">
    <property type="entry name" value="COesterase"/>
    <property type="match status" value="2"/>
</dbReference>
<proteinExistence type="predicted"/>
<feature type="chain" id="PRO_5003290252" description="Carboxylesterase type B domain-containing protein" evidence="1">
    <location>
        <begin position="27"/>
        <end position="386"/>
    </location>
</feature>
<dbReference type="InParanoid" id="F2U3Q2"/>
<keyword evidence="1" id="KW-0732">Signal</keyword>
<name>F2U3Q2_SALR5</name>
<dbReference type="SUPFAM" id="SSF53474">
    <property type="entry name" value="alpha/beta-Hydrolases"/>
    <property type="match status" value="1"/>
</dbReference>
<dbReference type="EMBL" id="GL832960">
    <property type="protein sequence ID" value="EGD82246.1"/>
    <property type="molecule type" value="Genomic_DNA"/>
</dbReference>
<protein>
    <recommendedName>
        <fullName evidence="2">Carboxylesterase type B domain-containing protein</fullName>
    </recommendedName>
</protein>
<gene>
    <name evidence="3" type="ORF">PTSG_02916</name>
</gene>
<dbReference type="Proteomes" id="UP000007799">
    <property type="component" value="Unassembled WGS sequence"/>
</dbReference>
<organism evidence="4">
    <name type="scientific">Salpingoeca rosetta (strain ATCC 50818 / BSB-021)</name>
    <dbReference type="NCBI Taxonomy" id="946362"/>
    <lineage>
        <taxon>Eukaryota</taxon>
        <taxon>Choanoflagellata</taxon>
        <taxon>Craspedida</taxon>
        <taxon>Salpingoecidae</taxon>
        <taxon>Salpingoeca</taxon>
    </lineage>
</organism>
<dbReference type="KEGG" id="sre:PTSG_02916"/>
<keyword evidence="4" id="KW-1185">Reference proteome</keyword>
<accession>F2U3Q2</accession>
<sequence>MRVASVWMLAVAVAVLATANVGGVAAARTEVDTEYGRIRGDNEPEARLTGFYGIPFAAPPVKDLRLQPPVPPTPWNKTLDCTVDKFFHTCPQFHITKNIFYGQEDCLYMNIYVPDEAEKEPVPVLFWIYGGGFDLGDEFEFGFYRAKNLAKKRRVIVVETNYRLGALGFLANEHLRASNPLNTTGNFGVQDQQAALQFVHRCDHLLKPPPPPLLCSLTPTLRVTAYQFGDELLKKAGCSNNANTLECLRGLKTEDFFATAKDWPIVNGTAPPLAPVMPWGPTIDGSKHGLPDRPINMIRRGEFAKVPMIIGTNHDEGTIFVPAFPKVVPGVKLPLSTADFNRTLLHFFNHTTLDQIVQMYPEHGYKNNDLRAAYVLRDFFFLCASR</sequence>
<dbReference type="eggNOG" id="KOG4389">
    <property type="taxonomic scope" value="Eukaryota"/>
</dbReference>
<feature type="signal peptide" evidence="1">
    <location>
        <begin position="1"/>
        <end position="26"/>
    </location>
</feature>
<dbReference type="STRING" id="946362.F2U3Q2"/>
<reference evidence="3" key="1">
    <citation type="submission" date="2009-08" db="EMBL/GenBank/DDBJ databases">
        <title>Annotation of Salpingoeca rosetta.</title>
        <authorList>
            <consortium name="The Broad Institute Genome Sequencing Platform"/>
            <person name="Russ C."/>
            <person name="Cuomo C."/>
            <person name="Burger G."/>
            <person name="Gray M.W."/>
            <person name="Holland P.W.H."/>
            <person name="King N."/>
            <person name="Lang F.B.F."/>
            <person name="Roger A.J."/>
            <person name="Ruiz-Trillo I."/>
            <person name="Young S.K."/>
            <person name="Zeng Q."/>
            <person name="Gargeya S."/>
            <person name="Alvarado L."/>
            <person name="Berlin A."/>
            <person name="Chapman S.B."/>
            <person name="Chen Z."/>
            <person name="Freedman E."/>
            <person name="Gellesch M."/>
            <person name="Goldberg J."/>
            <person name="Griggs A."/>
            <person name="Gujja S."/>
            <person name="Heilman E."/>
            <person name="Heiman D."/>
            <person name="Howarth C."/>
            <person name="Mehta T."/>
            <person name="Neiman D."/>
            <person name="Pearson M."/>
            <person name="Roberts A."/>
            <person name="Saif S."/>
            <person name="Shea T."/>
            <person name="Shenoy N."/>
            <person name="Sisk P."/>
            <person name="Stolte C."/>
            <person name="Sykes S."/>
            <person name="White J."/>
            <person name="Yandava C."/>
            <person name="Haas B."/>
            <person name="Nusbaum C."/>
            <person name="Birren B."/>
        </authorList>
    </citation>
    <scope>NUCLEOTIDE SEQUENCE [LARGE SCALE GENOMIC DNA]</scope>
    <source>
        <strain evidence="3">ATCC 50818</strain>
    </source>
</reference>
<dbReference type="InterPro" id="IPR029058">
    <property type="entry name" value="AB_hydrolase_fold"/>
</dbReference>
<dbReference type="PANTHER" id="PTHR11559">
    <property type="entry name" value="CARBOXYLESTERASE"/>
    <property type="match status" value="1"/>
</dbReference>
<evidence type="ECO:0000256" key="1">
    <source>
        <dbReference type="SAM" id="SignalP"/>
    </source>
</evidence>
<dbReference type="InterPro" id="IPR002018">
    <property type="entry name" value="CarbesteraseB"/>
</dbReference>
<dbReference type="RefSeq" id="XP_004996429.1">
    <property type="nucleotide sequence ID" value="XM_004996372.1"/>
</dbReference>
<feature type="domain" description="Carboxylesterase type B" evidence="2">
    <location>
        <begin position="225"/>
        <end position="337"/>
    </location>
</feature>
<evidence type="ECO:0000259" key="2">
    <source>
        <dbReference type="Pfam" id="PF00135"/>
    </source>
</evidence>
<dbReference type="GeneID" id="16077014"/>
<feature type="domain" description="Carboxylesterase type B" evidence="2">
    <location>
        <begin position="29"/>
        <end position="201"/>
    </location>
</feature>
<dbReference type="AlphaFoldDB" id="F2U3Q2"/>
<dbReference type="Gene3D" id="3.40.50.1820">
    <property type="entry name" value="alpha/beta hydrolase"/>
    <property type="match status" value="2"/>
</dbReference>
<evidence type="ECO:0000313" key="3">
    <source>
        <dbReference type="EMBL" id="EGD82246.1"/>
    </source>
</evidence>
<dbReference type="OMA" id="KGTKENH"/>
<dbReference type="OrthoDB" id="408631at2759"/>
<evidence type="ECO:0000313" key="4">
    <source>
        <dbReference type="Proteomes" id="UP000007799"/>
    </source>
</evidence>